<accession>A0AAU9U9F9</accession>
<reference evidence="1" key="1">
    <citation type="submission" date="2022-03" db="EMBL/GenBank/DDBJ databases">
        <authorList>
            <person name="Tunstrom K."/>
        </authorList>
    </citation>
    <scope>NUCLEOTIDE SEQUENCE</scope>
</reference>
<organism evidence="1 2">
    <name type="scientific">Euphydryas editha</name>
    <name type="common">Edith's checkerspot</name>
    <dbReference type="NCBI Taxonomy" id="104508"/>
    <lineage>
        <taxon>Eukaryota</taxon>
        <taxon>Metazoa</taxon>
        <taxon>Ecdysozoa</taxon>
        <taxon>Arthropoda</taxon>
        <taxon>Hexapoda</taxon>
        <taxon>Insecta</taxon>
        <taxon>Pterygota</taxon>
        <taxon>Neoptera</taxon>
        <taxon>Endopterygota</taxon>
        <taxon>Lepidoptera</taxon>
        <taxon>Glossata</taxon>
        <taxon>Ditrysia</taxon>
        <taxon>Papilionoidea</taxon>
        <taxon>Nymphalidae</taxon>
        <taxon>Nymphalinae</taxon>
        <taxon>Euphydryas</taxon>
    </lineage>
</organism>
<gene>
    <name evidence="1" type="ORF">EEDITHA_LOCUS10944</name>
</gene>
<dbReference type="EMBL" id="CAKOGL010000015">
    <property type="protein sequence ID" value="CAH2095502.1"/>
    <property type="molecule type" value="Genomic_DNA"/>
</dbReference>
<protein>
    <recommendedName>
        <fullName evidence="3">ATP-dependent DNA helicase</fullName>
    </recommendedName>
</protein>
<evidence type="ECO:0000313" key="1">
    <source>
        <dbReference type="EMBL" id="CAH2095502.1"/>
    </source>
</evidence>
<evidence type="ECO:0008006" key="3">
    <source>
        <dbReference type="Google" id="ProtNLM"/>
    </source>
</evidence>
<keyword evidence="2" id="KW-1185">Reference proteome</keyword>
<dbReference type="Proteomes" id="UP001153954">
    <property type="component" value="Unassembled WGS sequence"/>
</dbReference>
<proteinExistence type="predicted"/>
<evidence type="ECO:0000313" key="2">
    <source>
        <dbReference type="Proteomes" id="UP001153954"/>
    </source>
</evidence>
<sequence length="106" mass="12317">MGIITEIIWQKFCRDQIYDSHIPSVRISFGQDGVRLIKPTSIQFPAKYSYGTAERRMLPKILTWTSTVHKIQDCTVDNATIYLCSRWFTVGQDYITLSRGRSLNRL</sequence>
<name>A0AAU9U9F9_EUPED</name>
<dbReference type="AlphaFoldDB" id="A0AAU9U9F9"/>
<comment type="caution">
    <text evidence="1">The sequence shown here is derived from an EMBL/GenBank/DDBJ whole genome shotgun (WGS) entry which is preliminary data.</text>
</comment>